<reference evidence="1" key="1">
    <citation type="submission" date="2022-11" db="EMBL/GenBank/DDBJ databases">
        <title>beta-Carotene-producing bacterium, Jeongeuplla avenae sp. nov., alleviates the salt stress of Arabidopsis seedlings.</title>
        <authorList>
            <person name="Jiang L."/>
            <person name="Lee J."/>
        </authorList>
    </citation>
    <scope>NUCLEOTIDE SEQUENCE</scope>
    <source>
        <strain evidence="1">DY_R2A_6</strain>
    </source>
</reference>
<sequence>MSRKVLIIAAALAAGTAAAIALRTRQAERQNPPLGSFISIDGVRLHYLEAGSGETVVFLHGNGSLIQDFATSDLIRLVAQTHRVIVFDRPGYGCSERPRDRIWSPAAQADLLAKAALQMGARRVHLLGHSWGTQVALEWALRQPESVRSLTLASGYYFPTPRLDVALAAGPSVPIIGEVMRYTMTPVLARLIWPMLLRKLFAPAPTPEQFHAVPRAIVLSPRSLRASAEESAMMIPAAAALEDRFADLEVPVLIVTGDGDRLVDHEHQSVRLHDLLPNSRLVVLAGVGHMVHHLEPRQMSEAMMEMMNLSRIAAGATGA</sequence>
<name>A0ACD4NMJ0_9HYPH</name>
<keyword evidence="1" id="KW-0378">Hydrolase</keyword>
<dbReference type="EMBL" id="CP113520">
    <property type="protein sequence ID" value="WAJ27967.1"/>
    <property type="molecule type" value="Genomic_DNA"/>
</dbReference>
<evidence type="ECO:0000313" key="2">
    <source>
        <dbReference type="Proteomes" id="UP001163223"/>
    </source>
</evidence>
<organism evidence="1 2">
    <name type="scientific">Antarcticirhabdus aurantiaca</name>
    <dbReference type="NCBI Taxonomy" id="2606717"/>
    <lineage>
        <taxon>Bacteria</taxon>
        <taxon>Pseudomonadati</taxon>
        <taxon>Pseudomonadota</taxon>
        <taxon>Alphaproteobacteria</taxon>
        <taxon>Hyphomicrobiales</taxon>
        <taxon>Aurantimonadaceae</taxon>
        <taxon>Antarcticirhabdus</taxon>
    </lineage>
</organism>
<proteinExistence type="predicted"/>
<dbReference type="Proteomes" id="UP001163223">
    <property type="component" value="Chromosome"/>
</dbReference>
<evidence type="ECO:0000313" key="1">
    <source>
        <dbReference type="EMBL" id="WAJ27967.1"/>
    </source>
</evidence>
<gene>
    <name evidence="1" type="ORF">OXU80_24550</name>
</gene>
<keyword evidence="2" id="KW-1185">Reference proteome</keyword>
<protein>
    <submittedName>
        <fullName evidence="1">Alpha/beta hydrolase</fullName>
    </submittedName>
</protein>
<accession>A0ACD4NMJ0</accession>